<feature type="region of interest" description="Disordered" evidence="1">
    <location>
        <begin position="1"/>
        <end position="93"/>
    </location>
</feature>
<organism evidence="2 3">
    <name type="scientific">Methylogaea oryzae</name>
    <dbReference type="NCBI Taxonomy" id="1295382"/>
    <lineage>
        <taxon>Bacteria</taxon>
        <taxon>Pseudomonadati</taxon>
        <taxon>Pseudomonadota</taxon>
        <taxon>Gammaproteobacteria</taxon>
        <taxon>Methylococcales</taxon>
        <taxon>Methylococcaceae</taxon>
        <taxon>Methylogaea</taxon>
    </lineage>
</organism>
<reference evidence="2" key="1">
    <citation type="submission" date="2019-06" db="EMBL/GenBank/DDBJ databases">
        <title>Complete genome sequence of Methylogaea oryzae strain JCM16910.</title>
        <authorList>
            <person name="Asakawa S."/>
        </authorList>
    </citation>
    <scope>NUCLEOTIDE SEQUENCE</scope>
    <source>
        <strain evidence="2">E10</strain>
    </source>
</reference>
<name>A0A8D4VP74_9GAMM</name>
<dbReference type="KEGG" id="moz:MoryE10_17580"/>
<evidence type="ECO:0000313" key="3">
    <source>
        <dbReference type="Proteomes" id="UP000824988"/>
    </source>
</evidence>
<dbReference type="AlphaFoldDB" id="A0A8D4VP74"/>
<dbReference type="EMBL" id="AP019782">
    <property type="protein sequence ID" value="BBL71152.1"/>
    <property type="molecule type" value="Genomic_DNA"/>
</dbReference>
<evidence type="ECO:0000256" key="1">
    <source>
        <dbReference type="SAM" id="MobiDB-lite"/>
    </source>
</evidence>
<feature type="compositionally biased region" description="Basic and acidic residues" evidence="1">
    <location>
        <begin position="66"/>
        <end position="80"/>
    </location>
</feature>
<dbReference type="Proteomes" id="UP000824988">
    <property type="component" value="Chromosome"/>
</dbReference>
<feature type="compositionally biased region" description="Low complexity" evidence="1">
    <location>
        <begin position="1"/>
        <end position="11"/>
    </location>
</feature>
<evidence type="ECO:0000313" key="2">
    <source>
        <dbReference type="EMBL" id="BBL71152.1"/>
    </source>
</evidence>
<keyword evidence="3" id="KW-1185">Reference proteome</keyword>
<proteinExistence type="predicted"/>
<gene>
    <name evidence="2" type="ORF">MoryE10_17580</name>
</gene>
<sequence>MGYTLAALAAPPGEPPSQVYEDCRGKSPGAVVQHATPQGQVAATCVPTPNGLAARPNQPRNASPRRGPDSAEGRAGEPRPRPAQNGQGGGKAYSLEQATSDHAQLNTIAFDGLAFLTGDFGYDTFLPPGKVSDYFGFQYMRDIDARGGGHNTSFLTRIANNVLSILNNGQKAQLLALADEQQADIQRFAMMRLPLIKAFRLNLEGRIPAGSDGLDRQAVVDHSMELYAIDGRLAYRRAQVMADILRRLDDGQKAALSRLKFGDSSTWPDVPEPLERRGMSHEADVAVMTYASEMFSWYAGSLEADTYFCPERHGMYFGGFGMKTAPAMGKRDYAISTSLTGDSGESFLTALFDSQRRAITGLVELQRRDLAEIVQVRRDIAAELRRFLQGGVADQAKVLALSRRYGALDGDLSYLYAKAFAEVGQTLTEPQKRRLSAMRADDPSVPKGPFLYSTPIAPPDMENTGVFFGASR</sequence>
<accession>A0A8D4VP74</accession>
<protein>
    <submittedName>
        <fullName evidence="2">Uncharacterized protein</fullName>
    </submittedName>
</protein>